<proteinExistence type="predicted"/>
<keyword evidence="2" id="KW-1185">Reference proteome</keyword>
<comment type="caution">
    <text evidence="1">The sequence shown here is derived from an EMBL/GenBank/DDBJ whole genome shotgun (WGS) entry which is preliminary data.</text>
</comment>
<name>A0A7W7DJ29_9ACTN</name>
<dbReference type="EMBL" id="JACHMS010000001">
    <property type="protein sequence ID" value="MBB4711611.1"/>
    <property type="molecule type" value="Genomic_DNA"/>
</dbReference>
<gene>
    <name evidence="1" type="ORF">BJ965_001493</name>
</gene>
<sequence length="324" mass="36218">MNPDASAAVSEPRLLSVPQVSQSYGHLSKECRAAVAACPEIRSMTHVVRNTVVFAVREAEAEPFPGGLSWEDEADAEGRPGRRLVRWVLETEEAMRRLDVGDLMRTLVVTPEGGMQCSRLHSAQYLVGISASEPGCDAMDDTMNRLVTKIRAERLMVDELPGGRAGEVKEPFVQGSSLSMHVLTRDMQEAQRLRSIWHRHLNPGDLHYAAYYRDWSLVCSGDAFEHQELEDSFAVVSVAARRAIYRDMVSRLREELTGLSAILAPVTRAPIRRLVLDVVDGAFYMHWLGDAEGDFVVGVTFRQPRVGVAEERLRDLIAEVRVRH</sequence>
<dbReference type="Proteomes" id="UP000565089">
    <property type="component" value="Unassembled WGS sequence"/>
</dbReference>
<dbReference type="GeneID" id="95793508"/>
<evidence type="ECO:0000313" key="2">
    <source>
        <dbReference type="Proteomes" id="UP000565089"/>
    </source>
</evidence>
<protein>
    <submittedName>
        <fullName evidence="1">Uncharacterized protein</fullName>
    </submittedName>
</protein>
<evidence type="ECO:0000313" key="1">
    <source>
        <dbReference type="EMBL" id="MBB4711611.1"/>
    </source>
</evidence>
<accession>A0A7W7DJ29</accession>
<dbReference type="AlphaFoldDB" id="A0A7W7DJ29"/>
<dbReference type="RefSeq" id="WP_184907923.1">
    <property type="nucleotide sequence ID" value="NZ_JACHMS010000001.1"/>
</dbReference>
<organism evidence="1 2">
    <name type="scientific">Streptomyces luteogriseus</name>
    <dbReference type="NCBI Taxonomy" id="68233"/>
    <lineage>
        <taxon>Bacteria</taxon>
        <taxon>Bacillati</taxon>
        <taxon>Actinomycetota</taxon>
        <taxon>Actinomycetes</taxon>
        <taxon>Kitasatosporales</taxon>
        <taxon>Streptomycetaceae</taxon>
        <taxon>Streptomyces</taxon>
    </lineage>
</organism>
<reference evidence="1 2" key="1">
    <citation type="submission" date="2020-08" db="EMBL/GenBank/DDBJ databases">
        <title>Sequencing the genomes of 1000 actinobacteria strains.</title>
        <authorList>
            <person name="Klenk H.-P."/>
        </authorList>
    </citation>
    <scope>NUCLEOTIDE SEQUENCE [LARGE SCALE GENOMIC DNA]</scope>
    <source>
        <strain evidence="1 2">DSM 40483</strain>
    </source>
</reference>